<gene>
    <name evidence="1" type="ORF">C2845_PM05G07050</name>
</gene>
<reference evidence="2" key="1">
    <citation type="journal article" date="2019" name="Nat. Commun.">
        <title>The genome of broomcorn millet.</title>
        <authorList>
            <person name="Zou C."/>
            <person name="Miki D."/>
            <person name="Li D."/>
            <person name="Tang Q."/>
            <person name="Xiao L."/>
            <person name="Rajput S."/>
            <person name="Deng P."/>
            <person name="Jia W."/>
            <person name="Huang R."/>
            <person name="Zhang M."/>
            <person name="Sun Y."/>
            <person name="Hu J."/>
            <person name="Fu X."/>
            <person name="Schnable P.S."/>
            <person name="Li F."/>
            <person name="Zhang H."/>
            <person name="Feng B."/>
            <person name="Zhu X."/>
            <person name="Liu R."/>
            <person name="Schnable J.C."/>
            <person name="Zhu J.-K."/>
            <person name="Zhang H."/>
        </authorList>
    </citation>
    <scope>NUCLEOTIDE SEQUENCE [LARGE SCALE GENOMIC DNA]</scope>
</reference>
<dbReference type="EMBL" id="PQIB02000003">
    <property type="protein sequence ID" value="RLN27597.1"/>
    <property type="molecule type" value="Genomic_DNA"/>
</dbReference>
<organism evidence="1 2">
    <name type="scientific">Panicum miliaceum</name>
    <name type="common">Proso millet</name>
    <name type="synonym">Broomcorn millet</name>
    <dbReference type="NCBI Taxonomy" id="4540"/>
    <lineage>
        <taxon>Eukaryota</taxon>
        <taxon>Viridiplantae</taxon>
        <taxon>Streptophyta</taxon>
        <taxon>Embryophyta</taxon>
        <taxon>Tracheophyta</taxon>
        <taxon>Spermatophyta</taxon>
        <taxon>Magnoliopsida</taxon>
        <taxon>Liliopsida</taxon>
        <taxon>Poales</taxon>
        <taxon>Poaceae</taxon>
        <taxon>PACMAD clade</taxon>
        <taxon>Panicoideae</taxon>
        <taxon>Panicodae</taxon>
        <taxon>Paniceae</taxon>
        <taxon>Panicinae</taxon>
        <taxon>Panicum</taxon>
        <taxon>Panicum sect. Panicum</taxon>
    </lineage>
</organism>
<accession>A0A3L6STB7</accession>
<evidence type="ECO:0000313" key="1">
    <source>
        <dbReference type="EMBL" id="RLN27597.1"/>
    </source>
</evidence>
<protein>
    <submittedName>
        <fullName evidence="1">Uncharacterized protein</fullName>
    </submittedName>
</protein>
<sequence length="120" mass="12235">MAIWPLAGSVALPPPTSGSPAIVLPAHRSVASLRIPWCSGVASAQATGVRTKLAGAGGLSHRTTAPTTDAGRKQAPKSMRWWLLLKQSDHENAAAIGEKLTAGANLAKPGGAPISDIVEI</sequence>
<evidence type="ECO:0000313" key="2">
    <source>
        <dbReference type="Proteomes" id="UP000275267"/>
    </source>
</evidence>
<name>A0A3L6STB7_PANMI</name>
<proteinExistence type="predicted"/>
<keyword evidence="2" id="KW-1185">Reference proteome</keyword>
<dbReference type="AlphaFoldDB" id="A0A3L6STB7"/>
<dbReference type="Proteomes" id="UP000275267">
    <property type="component" value="Unassembled WGS sequence"/>
</dbReference>
<comment type="caution">
    <text evidence="1">The sequence shown here is derived from an EMBL/GenBank/DDBJ whole genome shotgun (WGS) entry which is preliminary data.</text>
</comment>